<dbReference type="FunFam" id="3.30.420.150:FF:000001">
    <property type="entry name" value="Guanosine-5'-triphosphate,3'-diphosphate pyrophosphatase"/>
    <property type="match status" value="1"/>
</dbReference>
<dbReference type="SUPFAM" id="SSF109604">
    <property type="entry name" value="HD-domain/PDEase-like"/>
    <property type="match status" value="1"/>
</dbReference>
<dbReference type="Proteomes" id="UP000254029">
    <property type="component" value="Unassembled WGS sequence"/>
</dbReference>
<dbReference type="PANTHER" id="PTHR30005:SF0">
    <property type="entry name" value="RETROGRADE REGULATION PROTEIN 2"/>
    <property type="match status" value="1"/>
</dbReference>
<dbReference type="EC" id="3.6.1.11" evidence="2"/>
<gene>
    <name evidence="8" type="primary">ppx</name>
    <name evidence="8" type="ORF">NCTC8684_00486</name>
</gene>
<accession>A0AAX2M6D8</accession>
<comment type="caution">
    <text evidence="8">The sequence shown here is derived from an EMBL/GenBank/DDBJ whole genome shotgun (WGS) entry which is preliminary data.</text>
</comment>
<sequence>MAVTSRGYRHFACRARRAMFAPRRPRGRNRTRKGVSLTHAAPPHTVLATIDLGSNSFRLQVSRVVDDQLYALDVMKETVRLGAGLTADKHLDDDTQARALACLARFGERLRGFVPAQVRVVGTNTLRVAKNAPAFIAEAEERLGFPIEVIAGREEARLIYLGAAHSLPDTKERRMVVDIGGGSTEFIIGSHYKALVTESLPLGCVSYTLRFFPEGKLTRGNFRDATMAARNEIQRIRHEYRPSEWQLAVGTSGTARSLRDVLEINDWSRADITLAGMEQLREVLIKQGNIDSIKVNGLKADRAPVLAGGLAIMIAVFEELEIEKMIVTEGALRDGVLYDLLGRQREKDMRDSTVALFKRRYHADTQQAERVNLLAERLYRMLAGEDVDQDMLKRLSWAAKLHEIGLTIAHTAYHKHSAYILQNADMPGFSKREQATLSAIVLGHRGDMGKMAQYISQPALWQAVVALRLAVLFYRSRINAVLPDELDLRQHARGFTLSLSGDWLEANPLSASSFRQEVNQWKNVGFQLDIVQK</sequence>
<evidence type="ECO:0000313" key="8">
    <source>
        <dbReference type="EMBL" id="SUX31446.1"/>
    </source>
</evidence>
<dbReference type="Gene3D" id="3.30.420.150">
    <property type="entry name" value="Exopolyphosphatase. Domain 2"/>
    <property type="match status" value="1"/>
</dbReference>
<evidence type="ECO:0000259" key="7">
    <source>
        <dbReference type="Pfam" id="PF21447"/>
    </source>
</evidence>
<comment type="similarity">
    <text evidence="1">Belongs to the GppA/Ppx family.</text>
</comment>
<dbReference type="PANTHER" id="PTHR30005">
    <property type="entry name" value="EXOPOLYPHOSPHATASE"/>
    <property type="match status" value="1"/>
</dbReference>
<evidence type="ECO:0000256" key="5">
    <source>
        <dbReference type="ARBA" id="ARBA00047607"/>
    </source>
</evidence>
<feature type="domain" description="Ppx/GppA phosphatase N-terminal" evidence="6">
    <location>
        <begin position="61"/>
        <end position="343"/>
    </location>
</feature>
<dbReference type="FunFam" id="3.30.420.40:FF:000023">
    <property type="entry name" value="Guanosine-5'-triphosphate,3'-diphosphate pyrophosphatase"/>
    <property type="match status" value="1"/>
</dbReference>
<dbReference type="InterPro" id="IPR030673">
    <property type="entry name" value="PyroPPase_GppA_Ppx"/>
</dbReference>
<evidence type="ECO:0000256" key="3">
    <source>
        <dbReference type="ARBA" id="ARBA00020416"/>
    </source>
</evidence>
<protein>
    <recommendedName>
        <fullName evidence="3">Exopolyphosphatase</fullName>
        <ecNumber evidence="2">3.6.1.11</ecNumber>
    </recommendedName>
</protein>
<organism evidence="8 9">
    <name type="scientific">Chromobacterium violaceum</name>
    <dbReference type="NCBI Taxonomy" id="536"/>
    <lineage>
        <taxon>Bacteria</taxon>
        <taxon>Pseudomonadati</taxon>
        <taxon>Pseudomonadota</taxon>
        <taxon>Betaproteobacteria</taxon>
        <taxon>Neisseriales</taxon>
        <taxon>Chromobacteriaceae</taxon>
        <taxon>Chromobacterium</taxon>
    </lineage>
</organism>
<feature type="domain" description="Ppx/GppA phosphatase C-terminal" evidence="7">
    <location>
        <begin position="350"/>
        <end position="517"/>
    </location>
</feature>
<dbReference type="InterPro" id="IPR043129">
    <property type="entry name" value="ATPase_NBD"/>
</dbReference>
<dbReference type="GO" id="GO:0006793">
    <property type="term" value="P:phosphorus metabolic process"/>
    <property type="evidence" value="ECO:0007669"/>
    <property type="project" value="InterPro"/>
</dbReference>
<keyword evidence="4 8" id="KW-0378">Hydrolase</keyword>
<dbReference type="EMBL" id="UIGR01000001">
    <property type="protein sequence ID" value="SUX31446.1"/>
    <property type="molecule type" value="Genomic_DNA"/>
</dbReference>
<dbReference type="GO" id="GO:0004309">
    <property type="term" value="F:exopolyphosphatase activity"/>
    <property type="evidence" value="ECO:0007669"/>
    <property type="project" value="UniProtKB-EC"/>
</dbReference>
<dbReference type="PIRSF" id="PIRSF001267">
    <property type="entry name" value="Pyrophosphatase_GppA_Ppx"/>
    <property type="match status" value="1"/>
</dbReference>
<dbReference type="InterPro" id="IPR050273">
    <property type="entry name" value="GppA/Ppx_hydrolase"/>
</dbReference>
<proteinExistence type="inferred from homology"/>
<dbReference type="InterPro" id="IPR003695">
    <property type="entry name" value="Ppx_GppA_N"/>
</dbReference>
<dbReference type="InterPro" id="IPR048950">
    <property type="entry name" value="Ppx_GppA_C"/>
</dbReference>
<reference evidence="8 9" key="1">
    <citation type="submission" date="2018-06" db="EMBL/GenBank/DDBJ databases">
        <authorList>
            <consortium name="Pathogen Informatics"/>
            <person name="Doyle S."/>
        </authorList>
    </citation>
    <scope>NUCLEOTIDE SEQUENCE [LARGE SCALE GENOMIC DNA]</scope>
    <source>
        <strain evidence="8 9">NCTC8684</strain>
    </source>
</reference>
<dbReference type="InterPro" id="IPR022371">
    <property type="entry name" value="Exopolyphosphatase"/>
</dbReference>
<dbReference type="Pfam" id="PF02541">
    <property type="entry name" value="Ppx-GppA"/>
    <property type="match status" value="1"/>
</dbReference>
<evidence type="ECO:0000313" key="9">
    <source>
        <dbReference type="Proteomes" id="UP000254029"/>
    </source>
</evidence>
<evidence type="ECO:0000256" key="2">
    <source>
        <dbReference type="ARBA" id="ARBA00012451"/>
    </source>
</evidence>
<name>A0AAX2M6D8_CHRVL</name>
<dbReference type="NCBIfam" id="TIGR03706">
    <property type="entry name" value="exo_poly_only"/>
    <property type="match status" value="1"/>
</dbReference>
<evidence type="ECO:0000259" key="6">
    <source>
        <dbReference type="Pfam" id="PF02541"/>
    </source>
</evidence>
<dbReference type="AlphaFoldDB" id="A0AAX2M6D8"/>
<dbReference type="Pfam" id="PF21447">
    <property type="entry name" value="Ppx-GppA_III"/>
    <property type="match status" value="1"/>
</dbReference>
<dbReference type="Gene3D" id="3.30.420.40">
    <property type="match status" value="1"/>
</dbReference>
<comment type="catalytic activity">
    <reaction evidence="5">
        <text>[phosphate](n) + H2O = [phosphate](n-1) + phosphate + H(+)</text>
        <dbReference type="Rhea" id="RHEA:21528"/>
        <dbReference type="Rhea" id="RHEA-COMP:9859"/>
        <dbReference type="Rhea" id="RHEA-COMP:14279"/>
        <dbReference type="ChEBI" id="CHEBI:15377"/>
        <dbReference type="ChEBI" id="CHEBI:15378"/>
        <dbReference type="ChEBI" id="CHEBI:16838"/>
        <dbReference type="ChEBI" id="CHEBI:43474"/>
        <dbReference type="EC" id="3.6.1.11"/>
    </reaction>
</comment>
<evidence type="ECO:0000256" key="1">
    <source>
        <dbReference type="ARBA" id="ARBA00007125"/>
    </source>
</evidence>
<dbReference type="CDD" id="cd24053">
    <property type="entry name" value="ASKHA_NBD_EcPPX-GppA-like"/>
    <property type="match status" value="1"/>
</dbReference>
<dbReference type="SUPFAM" id="SSF53067">
    <property type="entry name" value="Actin-like ATPase domain"/>
    <property type="match status" value="2"/>
</dbReference>
<dbReference type="Gene3D" id="1.10.3210.10">
    <property type="entry name" value="Hypothetical protein af1432"/>
    <property type="match status" value="1"/>
</dbReference>
<evidence type="ECO:0000256" key="4">
    <source>
        <dbReference type="ARBA" id="ARBA00022801"/>
    </source>
</evidence>